<organism evidence="2 3">
    <name type="scientific">Endocarpon pusillum</name>
    <dbReference type="NCBI Taxonomy" id="364733"/>
    <lineage>
        <taxon>Eukaryota</taxon>
        <taxon>Fungi</taxon>
        <taxon>Dikarya</taxon>
        <taxon>Ascomycota</taxon>
        <taxon>Pezizomycotina</taxon>
        <taxon>Eurotiomycetes</taxon>
        <taxon>Chaetothyriomycetidae</taxon>
        <taxon>Verrucariales</taxon>
        <taxon>Verrucariaceae</taxon>
        <taxon>Endocarpon</taxon>
    </lineage>
</organism>
<dbReference type="EMBL" id="JAACFV010000103">
    <property type="protein sequence ID" value="KAF7505695.1"/>
    <property type="molecule type" value="Genomic_DNA"/>
</dbReference>
<protein>
    <submittedName>
        <fullName evidence="2">Uncharacterized protein</fullName>
    </submittedName>
</protein>
<feature type="region of interest" description="Disordered" evidence="1">
    <location>
        <begin position="1"/>
        <end position="25"/>
    </location>
</feature>
<reference evidence="2" key="1">
    <citation type="submission" date="2020-02" db="EMBL/GenBank/DDBJ databases">
        <authorList>
            <person name="Palmer J.M."/>
        </authorList>
    </citation>
    <scope>NUCLEOTIDE SEQUENCE</scope>
    <source>
        <strain evidence="2">EPUS1.4</strain>
        <tissue evidence="2">Thallus</tissue>
    </source>
</reference>
<evidence type="ECO:0000313" key="2">
    <source>
        <dbReference type="EMBL" id="KAF7505695.1"/>
    </source>
</evidence>
<proteinExistence type="predicted"/>
<name>A0A8H7AAP8_9EURO</name>
<keyword evidence="3" id="KW-1185">Reference proteome</keyword>
<evidence type="ECO:0000256" key="1">
    <source>
        <dbReference type="SAM" id="MobiDB-lite"/>
    </source>
</evidence>
<dbReference type="Proteomes" id="UP000606974">
    <property type="component" value="Unassembled WGS sequence"/>
</dbReference>
<gene>
    <name evidence="2" type="ORF">GJ744_000544</name>
</gene>
<dbReference type="AlphaFoldDB" id="A0A8H7AAP8"/>
<dbReference type="OrthoDB" id="10518973at2759"/>
<comment type="caution">
    <text evidence="2">The sequence shown here is derived from an EMBL/GenBank/DDBJ whole genome shotgun (WGS) entry which is preliminary data.</text>
</comment>
<feature type="compositionally biased region" description="Polar residues" evidence="1">
    <location>
        <begin position="15"/>
        <end position="25"/>
    </location>
</feature>
<accession>A0A8H7AAP8</accession>
<evidence type="ECO:0000313" key="3">
    <source>
        <dbReference type="Proteomes" id="UP000606974"/>
    </source>
</evidence>
<sequence length="77" mass="8967">MSSRTRNTKPEDTITTKMPTTASTSKEAVRDMLLEKYPPLFPESGSALEITRLTRQEWAPFRWDQDYLERADPFAEE</sequence>